<comment type="caution">
    <text evidence="3">The sequence shown here is derived from an EMBL/GenBank/DDBJ whole genome shotgun (WGS) entry which is preliminary data.</text>
</comment>
<sequence length="512" mass="56735">MKVRSIFNRIIPGRLATHGGWMFGILMLGSALSVRAQQTAQPALRFADVLTDNMVIQQNKPFTVWGKAGRFEPVKIEADWLKTAVVVQADDHGDFIGIIPVPKVQPGDFSEHTLQISSGTVARVVLQHILLGEVWFCGGQSNMQSPVSDILDGKAEAAQADYKNIRLFNAALNFSNTPLDNVKGQWMACTPQTVEKFSAVAYFFARQLHITLDVPVGVIFSGIGASAAQAYVPRAVLAADPLLDSAYLQPYLKSEKSREVIDGGFSFEKVTRPFLLYNAMIHPFVKLSIRGFCWYQGESNRNERGGYTHLMHTLIQSWRSNFGQGELPFYFVQVAPFFWDQENPDLADYAFFREAQANILRLNNTGMVLTMDVGEAKDLHPKNKKPVGIRLALTALHQTYNRLSVVYQGPQMKTVGFEKGTAIVTYIPETIAGGLKTKDGASPKFFSLAGEDGKFYAAEAAIVGDQVKVSSSKVKRPVALRYAFTNYAVTNFENGNGLPAVPFRTDSWREQK</sequence>
<organism evidence="3 4">
    <name type="scientific">Dawidia cretensis</name>
    <dbReference type="NCBI Taxonomy" id="2782350"/>
    <lineage>
        <taxon>Bacteria</taxon>
        <taxon>Pseudomonadati</taxon>
        <taxon>Bacteroidota</taxon>
        <taxon>Cytophagia</taxon>
        <taxon>Cytophagales</taxon>
        <taxon>Chryseotaleaceae</taxon>
        <taxon>Dawidia</taxon>
    </lineage>
</organism>
<gene>
    <name evidence="3" type="ORF">KK062_05395</name>
</gene>
<evidence type="ECO:0000256" key="1">
    <source>
        <dbReference type="ARBA" id="ARBA00022801"/>
    </source>
</evidence>
<keyword evidence="1" id="KW-0378">Hydrolase</keyword>
<dbReference type="SUPFAM" id="SSF52266">
    <property type="entry name" value="SGNH hydrolase"/>
    <property type="match status" value="1"/>
</dbReference>
<evidence type="ECO:0000259" key="2">
    <source>
        <dbReference type="Pfam" id="PF03629"/>
    </source>
</evidence>
<dbReference type="Proteomes" id="UP001319080">
    <property type="component" value="Unassembled WGS sequence"/>
</dbReference>
<reference evidence="3 4" key="1">
    <citation type="submission" date="2021-05" db="EMBL/GenBank/DDBJ databases">
        <title>A Polyphasic approach of four new species of the genus Ohtaekwangia: Ohtaekwangia histidinii sp. nov., Ohtaekwangia cretensis sp. nov., Ohtaekwangia indiensis sp. nov., Ohtaekwangia reichenbachii sp. nov. from diverse environment.</title>
        <authorList>
            <person name="Octaviana S."/>
        </authorList>
    </citation>
    <scope>NUCLEOTIDE SEQUENCE [LARGE SCALE GENOMIC DNA]</scope>
    <source>
        <strain evidence="3 4">PWU5</strain>
    </source>
</reference>
<accession>A0AAP2DU89</accession>
<dbReference type="GO" id="GO:0001681">
    <property type="term" value="F:sialate O-acetylesterase activity"/>
    <property type="evidence" value="ECO:0007669"/>
    <property type="project" value="InterPro"/>
</dbReference>
<proteinExistence type="predicted"/>
<evidence type="ECO:0000313" key="4">
    <source>
        <dbReference type="Proteomes" id="UP001319080"/>
    </source>
</evidence>
<dbReference type="InterPro" id="IPR036514">
    <property type="entry name" value="SGNH_hydro_sf"/>
</dbReference>
<keyword evidence="4" id="KW-1185">Reference proteome</keyword>
<protein>
    <recommendedName>
        <fullName evidence="2">Sialate O-acetylesterase domain-containing protein</fullName>
    </recommendedName>
</protein>
<dbReference type="GO" id="GO:0005975">
    <property type="term" value="P:carbohydrate metabolic process"/>
    <property type="evidence" value="ECO:0007669"/>
    <property type="project" value="TreeGrafter"/>
</dbReference>
<dbReference type="Gene3D" id="3.40.50.1110">
    <property type="entry name" value="SGNH hydrolase"/>
    <property type="match status" value="1"/>
</dbReference>
<dbReference type="PANTHER" id="PTHR22901:SF0">
    <property type="entry name" value="SIALATE O-ACETYLESTERASE"/>
    <property type="match status" value="1"/>
</dbReference>
<dbReference type="Pfam" id="PF03629">
    <property type="entry name" value="SASA"/>
    <property type="match status" value="1"/>
</dbReference>
<dbReference type="InterPro" id="IPR039329">
    <property type="entry name" value="SIAE"/>
</dbReference>
<dbReference type="AlphaFoldDB" id="A0AAP2DU89"/>
<feature type="domain" description="Sialate O-acetylesterase" evidence="2">
    <location>
        <begin position="264"/>
        <end position="391"/>
    </location>
</feature>
<dbReference type="InterPro" id="IPR005181">
    <property type="entry name" value="SASA"/>
</dbReference>
<name>A0AAP2DU89_9BACT</name>
<dbReference type="EMBL" id="JAHESE010000003">
    <property type="protein sequence ID" value="MBT1707645.1"/>
    <property type="molecule type" value="Genomic_DNA"/>
</dbReference>
<dbReference type="RefSeq" id="WP_254083235.1">
    <property type="nucleotide sequence ID" value="NZ_JAHESE010000003.1"/>
</dbReference>
<dbReference type="PANTHER" id="PTHR22901">
    <property type="entry name" value="SIALATE O-ACETYLESTERASE"/>
    <property type="match status" value="1"/>
</dbReference>
<evidence type="ECO:0000313" key="3">
    <source>
        <dbReference type="EMBL" id="MBT1707645.1"/>
    </source>
</evidence>